<keyword evidence="3 5" id="KW-1133">Transmembrane helix</keyword>
<proteinExistence type="predicted"/>
<gene>
    <name evidence="7" type="ORF">FQ775_11850</name>
</gene>
<dbReference type="RefSeq" id="WP_146299665.1">
    <property type="nucleotide sequence ID" value="NZ_CP042301.2"/>
</dbReference>
<dbReference type="Gene3D" id="6.10.280.80">
    <property type="entry name" value="NCX, peripheral helical region"/>
    <property type="match status" value="1"/>
</dbReference>
<evidence type="ECO:0000313" key="8">
    <source>
        <dbReference type="Proteomes" id="UP000321389"/>
    </source>
</evidence>
<feature type="transmembrane region" description="Helical" evidence="5">
    <location>
        <begin position="67"/>
        <end position="91"/>
    </location>
</feature>
<comment type="subcellular location">
    <subcellularLocation>
        <location evidence="1">Membrane</location>
        <topology evidence="1">Multi-pass membrane protein</topology>
    </subcellularLocation>
</comment>
<dbReference type="GO" id="GO:0005886">
    <property type="term" value="C:plasma membrane"/>
    <property type="evidence" value="ECO:0007669"/>
    <property type="project" value="TreeGrafter"/>
</dbReference>
<dbReference type="PANTHER" id="PTHR10846">
    <property type="entry name" value="SODIUM/POTASSIUM/CALCIUM EXCHANGER"/>
    <property type="match status" value="1"/>
</dbReference>
<sequence length="310" mass="31753">MRDVLFVIAGFVLLFGGGELLVRGAVSAARRLGISELVIGLTVVGFGTSMPEMLVSVEAAFKGRPEIAIGNVVGSNIANILLIAGFTGLMAPSGGWGADVKRDVRVMLGATALLLVAAAWGALPTWGGVLLLALLSAYLYAHYRASGAVPEDLEVRSATKPAWLAGLLLLAGLALLFVGADMLIEGASAIALALGVSEAVVGLSIVAVGTSLPELATSVVAAWRGRTAVAIGNVVGSNIFNILAILGVTALVAPLPIAERFLRIDVPLVLAISIVFALILSWSDRLGRKTGGAMLAAYAFYTACLYLSSG</sequence>
<accession>A0A5B8L059</accession>
<feature type="transmembrane region" description="Helical" evidence="5">
    <location>
        <begin position="111"/>
        <end position="141"/>
    </location>
</feature>
<evidence type="ECO:0000313" key="7">
    <source>
        <dbReference type="EMBL" id="QDZ01020.1"/>
    </source>
</evidence>
<dbReference type="InterPro" id="IPR004481">
    <property type="entry name" value="K/Na/Ca-exchanger"/>
</dbReference>
<dbReference type="Pfam" id="PF01699">
    <property type="entry name" value="Na_Ca_ex"/>
    <property type="match status" value="2"/>
</dbReference>
<evidence type="ECO:0000256" key="4">
    <source>
        <dbReference type="ARBA" id="ARBA00023136"/>
    </source>
</evidence>
<feature type="transmembrane region" description="Helical" evidence="5">
    <location>
        <begin position="34"/>
        <end position="55"/>
    </location>
</feature>
<dbReference type="NCBIfam" id="TIGR00367">
    <property type="entry name" value="calcium/sodium antiporter"/>
    <property type="match status" value="1"/>
</dbReference>
<dbReference type="GO" id="GO:0005262">
    <property type="term" value="F:calcium channel activity"/>
    <property type="evidence" value="ECO:0007669"/>
    <property type="project" value="TreeGrafter"/>
</dbReference>
<keyword evidence="8" id="KW-1185">Reference proteome</keyword>
<protein>
    <submittedName>
        <fullName evidence="7">Calcium/sodium antiporter</fullName>
    </submittedName>
</protein>
<evidence type="ECO:0000256" key="5">
    <source>
        <dbReference type="SAM" id="Phobius"/>
    </source>
</evidence>
<feature type="transmembrane region" description="Helical" evidence="5">
    <location>
        <begin position="261"/>
        <end position="280"/>
    </location>
</feature>
<dbReference type="EMBL" id="CP042301">
    <property type="protein sequence ID" value="QDZ01020.1"/>
    <property type="molecule type" value="Genomic_DNA"/>
</dbReference>
<keyword evidence="2 5" id="KW-0812">Transmembrane</keyword>
<evidence type="ECO:0000256" key="1">
    <source>
        <dbReference type="ARBA" id="ARBA00004141"/>
    </source>
</evidence>
<dbReference type="InterPro" id="IPR004837">
    <property type="entry name" value="NaCa_Exmemb"/>
</dbReference>
<feature type="transmembrane region" description="Helical" evidence="5">
    <location>
        <begin position="162"/>
        <end position="180"/>
    </location>
</feature>
<dbReference type="AlphaFoldDB" id="A0A5B8L059"/>
<feature type="transmembrane region" description="Helical" evidence="5">
    <location>
        <begin position="229"/>
        <end position="255"/>
    </location>
</feature>
<evidence type="ECO:0000256" key="3">
    <source>
        <dbReference type="ARBA" id="ARBA00022989"/>
    </source>
</evidence>
<dbReference type="KEGG" id="niy:FQ775_11850"/>
<reference evidence="7" key="1">
    <citation type="submission" date="2020-04" db="EMBL/GenBank/DDBJ databases">
        <title>Nitratireductor sp. nov. isolated from mangrove soil.</title>
        <authorList>
            <person name="Ye Y."/>
        </authorList>
    </citation>
    <scope>NUCLEOTIDE SEQUENCE</scope>
    <source>
        <strain evidence="7">SY7</strain>
    </source>
</reference>
<dbReference type="GO" id="GO:0008273">
    <property type="term" value="F:calcium, potassium:sodium antiporter activity"/>
    <property type="evidence" value="ECO:0007669"/>
    <property type="project" value="TreeGrafter"/>
</dbReference>
<feature type="domain" description="Sodium/calcium exchanger membrane region" evidence="6">
    <location>
        <begin position="167"/>
        <end position="306"/>
    </location>
</feature>
<dbReference type="OrthoDB" id="9794225at2"/>
<feature type="transmembrane region" description="Helical" evidence="5">
    <location>
        <begin position="292"/>
        <end position="309"/>
    </location>
</feature>
<organism evidence="7 8">
    <name type="scientific">Nitratireductor mangrovi</name>
    <dbReference type="NCBI Taxonomy" id="2599600"/>
    <lineage>
        <taxon>Bacteria</taxon>
        <taxon>Pseudomonadati</taxon>
        <taxon>Pseudomonadota</taxon>
        <taxon>Alphaproteobacteria</taxon>
        <taxon>Hyphomicrobiales</taxon>
        <taxon>Phyllobacteriaceae</taxon>
        <taxon>Nitratireductor</taxon>
    </lineage>
</organism>
<evidence type="ECO:0000256" key="2">
    <source>
        <dbReference type="ARBA" id="ARBA00022692"/>
    </source>
</evidence>
<name>A0A5B8L059_9HYPH</name>
<feature type="domain" description="Sodium/calcium exchanger membrane region" evidence="6">
    <location>
        <begin position="4"/>
        <end position="141"/>
    </location>
</feature>
<keyword evidence="4 5" id="KW-0472">Membrane</keyword>
<evidence type="ECO:0000259" key="6">
    <source>
        <dbReference type="Pfam" id="PF01699"/>
    </source>
</evidence>
<dbReference type="PANTHER" id="PTHR10846:SF8">
    <property type="entry name" value="INNER MEMBRANE PROTEIN YRBG"/>
    <property type="match status" value="1"/>
</dbReference>
<dbReference type="InterPro" id="IPR044880">
    <property type="entry name" value="NCX_ion-bd_dom_sf"/>
</dbReference>
<dbReference type="Proteomes" id="UP000321389">
    <property type="component" value="Chromosome"/>
</dbReference>
<dbReference type="GO" id="GO:0006874">
    <property type="term" value="P:intracellular calcium ion homeostasis"/>
    <property type="evidence" value="ECO:0007669"/>
    <property type="project" value="TreeGrafter"/>
</dbReference>
<dbReference type="Gene3D" id="1.20.1420.30">
    <property type="entry name" value="NCX, central ion-binding region"/>
    <property type="match status" value="1"/>
</dbReference>